<dbReference type="PANTHER" id="PTHR30386:SF17">
    <property type="entry name" value="ALKALINE PROTEASE SECRETION PROTEIN APRE"/>
    <property type="match status" value="1"/>
</dbReference>
<protein>
    <recommendedName>
        <fullName evidence="9">Membrane fusion protein (MFP) family protein</fullName>
    </recommendedName>
</protein>
<dbReference type="GO" id="GO:0005886">
    <property type="term" value="C:plasma membrane"/>
    <property type="evidence" value="ECO:0007669"/>
    <property type="project" value="UniProtKB-SubCell"/>
</dbReference>
<dbReference type="STRING" id="1173584.SAMN05444851_2562"/>
<dbReference type="Pfam" id="PF25994">
    <property type="entry name" value="HH_AprE"/>
    <property type="match status" value="1"/>
</dbReference>
<evidence type="ECO:0000256" key="8">
    <source>
        <dbReference type="ARBA" id="ARBA00023136"/>
    </source>
</evidence>
<keyword evidence="6 9" id="KW-0812">Transmembrane</keyword>
<sequence length="431" mass="47224">MPSDWNAKTYVKQGFWALVIGLGGLVAWGAYSTINAAVVASGYVEVDQRKQVVQHPDGGVVADILVRNGDTIKAGETIILLDDAELQSEQNIIRHALFEVQANIDRLSAEAVEAEEITFRPALLSGAKDDADLQSILDTQQTLFETRATTLSQTDDQLRERRAQSEATIVGLEKQLTANREQAELMNNNLKTFQDLLEKNLTERSQVLDLQKQLAQINGLSGETEAQIAATRNAIAGYEIERLKARSERQESAQEELRNLQPREAELQEKLRAVETRLSRLNLKAPVDGVVYGMNVFTVGSVVPAGGEVAAIVPDNSPLIVSVQLAPAEIDRVTVGQEAVLKFPAFNARTTPELFGQISLISADAMTDEQTGQRYFAGEVEIDPAAFDLLGEDEIIPGMPVEAFIQTGAQSPASYLLKPFTDYLDLAFREE</sequence>
<evidence type="ECO:0000256" key="3">
    <source>
        <dbReference type="ARBA" id="ARBA00022448"/>
    </source>
</evidence>
<feature type="coiled-coil region" evidence="10">
    <location>
        <begin position="155"/>
        <end position="189"/>
    </location>
</feature>
<evidence type="ECO:0000256" key="2">
    <source>
        <dbReference type="ARBA" id="ARBA00009477"/>
    </source>
</evidence>
<evidence type="ECO:0000256" key="9">
    <source>
        <dbReference type="RuleBase" id="RU365093"/>
    </source>
</evidence>
<evidence type="ECO:0000256" key="4">
    <source>
        <dbReference type="ARBA" id="ARBA00022475"/>
    </source>
</evidence>
<keyword evidence="10" id="KW-0175">Coiled coil</keyword>
<reference evidence="13 14" key="1">
    <citation type="submission" date="2016-10" db="EMBL/GenBank/DDBJ databases">
        <authorList>
            <person name="de Groot N.N."/>
        </authorList>
    </citation>
    <scope>NUCLEOTIDE SEQUENCE [LARGE SCALE GENOMIC DNA]</scope>
    <source>
        <strain evidence="13 14">DSM 29439</strain>
    </source>
</reference>
<evidence type="ECO:0000259" key="11">
    <source>
        <dbReference type="Pfam" id="PF25994"/>
    </source>
</evidence>
<accession>A0A1I0QGZ5</accession>
<feature type="domain" description="AprE-like long alpha-helical hairpin" evidence="11">
    <location>
        <begin position="87"/>
        <end position="275"/>
    </location>
</feature>
<dbReference type="EMBL" id="FOJB01000001">
    <property type="protein sequence ID" value="SEW26391.1"/>
    <property type="molecule type" value="Genomic_DNA"/>
</dbReference>
<dbReference type="InterPro" id="IPR010129">
    <property type="entry name" value="T1SS_HlyD"/>
</dbReference>
<dbReference type="GO" id="GO:0015031">
    <property type="term" value="P:protein transport"/>
    <property type="evidence" value="ECO:0007669"/>
    <property type="project" value="InterPro"/>
</dbReference>
<evidence type="ECO:0000313" key="13">
    <source>
        <dbReference type="EMBL" id="SEW26391.1"/>
    </source>
</evidence>
<keyword evidence="3 9" id="KW-0813">Transport</keyword>
<evidence type="ECO:0000259" key="12">
    <source>
        <dbReference type="Pfam" id="PF26002"/>
    </source>
</evidence>
<proteinExistence type="inferred from homology"/>
<dbReference type="PANTHER" id="PTHR30386">
    <property type="entry name" value="MEMBRANE FUSION SUBUNIT OF EMRAB-TOLC MULTIDRUG EFFLUX PUMP"/>
    <property type="match status" value="1"/>
</dbReference>
<dbReference type="RefSeq" id="WP_091431089.1">
    <property type="nucleotide sequence ID" value="NZ_FOJB01000001.1"/>
</dbReference>
<dbReference type="InterPro" id="IPR058982">
    <property type="entry name" value="Beta-barrel_AprE"/>
</dbReference>
<keyword evidence="14" id="KW-1185">Reference proteome</keyword>
<evidence type="ECO:0000256" key="6">
    <source>
        <dbReference type="ARBA" id="ARBA00022692"/>
    </source>
</evidence>
<dbReference type="OrthoDB" id="9810980at2"/>
<evidence type="ECO:0000256" key="10">
    <source>
        <dbReference type="SAM" id="Coils"/>
    </source>
</evidence>
<dbReference type="SUPFAM" id="SSF111369">
    <property type="entry name" value="HlyD-like secretion proteins"/>
    <property type="match status" value="1"/>
</dbReference>
<dbReference type="NCBIfam" id="TIGR01843">
    <property type="entry name" value="type_I_hlyD"/>
    <property type="match status" value="1"/>
</dbReference>
<feature type="transmembrane region" description="Helical" evidence="9">
    <location>
        <begin position="15"/>
        <end position="40"/>
    </location>
</feature>
<keyword evidence="8 9" id="KW-0472">Membrane</keyword>
<evidence type="ECO:0000256" key="5">
    <source>
        <dbReference type="ARBA" id="ARBA00022519"/>
    </source>
</evidence>
<evidence type="ECO:0000313" key="14">
    <source>
        <dbReference type="Proteomes" id="UP000199650"/>
    </source>
</evidence>
<comment type="subcellular location">
    <subcellularLocation>
        <location evidence="1 9">Cell inner membrane</location>
        <topology evidence="1 9">Single-pass membrane protein</topology>
    </subcellularLocation>
</comment>
<gene>
    <name evidence="13" type="ORF">SAMN05444851_2562</name>
</gene>
<dbReference type="PRINTS" id="PR01490">
    <property type="entry name" value="RTXTOXIND"/>
</dbReference>
<feature type="domain" description="AprE-like beta-barrel" evidence="12">
    <location>
        <begin position="319"/>
        <end position="408"/>
    </location>
</feature>
<dbReference type="InterPro" id="IPR058781">
    <property type="entry name" value="HH_AprE-like"/>
</dbReference>
<organism evidence="13 14">
    <name type="scientific">Aliiroseovarius sediminilitoris</name>
    <dbReference type="NCBI Taxonomy" id="1173584"/>
    <lineage>
        <taxon>Bacteria</taxon>
        <taxon>Pseudomonadati</taxon>
        <taxon>Pseudomonadota</taxon>
        <taxon>Alphaproteobacteria</taxon>
        <taxon>Rhodobacterales</taxon>
        <taxon>Paracoccaceae</taxon>
        <taxon>Aliiroseovarius</taxon>
    </lineage>
</organism>
<evidence type="ECO:0000256" key="7">
    <source>
        <dbReference type="ARBA" id="ARBA00022989"/>
    </source>
</evidence>
<dbReference type="Gene3D" id="2.40.30.170">
    <property type="match status" value="1"/>
</dbReference>
<keyword evidence="7 9" id="KW-1133">Transmembrane helix</keyword>
<dbReference type="Pfam" id="PF26002">
    <property type="entry name" value="Beta-barrel_AprE"/>
    <property type="match status" value="1"/>
</dbReference>
<name>A0A1I0QGZ5_9RHOB</name>
<evidence type="ECO:0000256" key="1">
    <source>
        <dbReference type="ARBA" id="ARBA00004377"/>
    </source>
</evidence>
<keyword evidence="5 9" id="KW-0997">Cell inner membrane</keyword>
<keyword evidence="4 9" id="KW-1003">Cell membrane</keyword>
<comment type="similarity">
    <text evidence="2 9">Belongs to the membrane fusion protein (MFP) (TC 8.A.1) family.</text>
</comment>
<feature type="coiled-coil region" evidence="10">
    <location>
        <begin position="240"/>
        <end position="284"/>
    </location>
</feature>
<dbReference type="Proteomes" id="UP000199650">
    <property type="component" value="Unassembled WGS sequence"/>
</dbReference>
<dbReference type="InterPro" id="IPR050739">
    <property type="entry name" value="MFP"/>
</dbReference>
<dbReference type="AlphaFoldDB" id="A0A1I0QGZ5"/>